<dbReference type="EMBL" id="CM047944">
    <property type="protein sequence ID" value="KAI9899245.1"/>
    <property type="molecule type" value="Genomic_DNA"/>
</dbReference>
<evidence type="ECO:0000313" key="2">
    <source>
        <dbReference type="Proteomes" id="UP001163324"/>
    </source>
</evidence>
<dbReference type="Proteomes" id="UP001163324">
    <property type="component" value="Chromosome 5"/>
</dbReference>
<comment type="caution">
    <text evidence="1">The sequence shown here is derived from an EMBL/GenBank/DDBJ whole genome shotgun (WGS) entry which is preliminary data.</text>
</comment>
<sequence>MDNQKSIPAAVFFAVGSIFALLATLGNVVVAFHYFPWGLLALVAASSAAALLAFFLYTFCLAAGLGNVVPYVGEAYSFFNETRRGSARLSWMCLCWAFLGLEYVGAVVVSTPPAVRNWLYGSGPPEGKTVGEALALFLGLVPPLTAVALWLWVIRTGIKARIRVTRFRRARLSELPSGQGDPEAQLLVLQPRIDDVVLRGISTWRRAFH</sequence>
<proteinExistence type="predicted"/>
<accession>A0ACC0UZC5</accession>
<name>A0ACC0UZC5_9HYPO</name>
<protein>
    <submittedName>
        <fullName evidence="1">Uncharacterized protein</fullName>
    </submittedName>
</protein>
<keyword evidence="2" id="KW-1185">Reference proteome</keyword>
<evidence type="ECO:0000313" key="1">
    <source>
        <dbReference type="EMBL" id="KAI9899245.1"/>
    </source>
</evidence>
<gene>
    <name evidence="1" type="ORF">N3K66_005706</name>
</gene>
<organism evidence="1 2">
    <name type="scientific">Trichothecium roseum</name>
    <dbReference type="NCBI Taxonomy" id="47278"/>
    <lineage>
        <taxon>Eukaryota</taxon>
        <taxon>Fungi</taxon>
        <taxon>Dikarya</taxon>
        <taxon>Ascomycota</taxon>
        <taxon>Pezizomycotina</taxon>
        <taxon>Sordariomycetes</taxon>
        <taxon>Hypocreomycetidae</taxon>
        <taxon>Hypocreales</taxon>
        <taxon>Hypocreales incertae sedis</taxon>
        <taxon>Trichothecium</taxon>
    </lineage>
</organism>
<reference evidence="1" key="1">
    <citation type="submission" date="2022-10" db="EMBL/GenBank/DDBJ databases">
        <title>Complete Genome of Trichothecium roseum strain YXFP-22015, a Plant Pathogen Isolated from Citrus.</title>
        <authorList>
            <person name="Wang Y."/>
            <person name="Zhu L."/>
        </authorList>
    </citation>
    <scope>NUCLEOTIDE SEQUENCE</scope>
    <source>
        <strain evidence="1">YXFP-22015</strain>
    </source>
</reference>